<dbReference type="PANTHER" id="PTHR31836">
    <property type="match status" value="1"/>
</dbReference>
<dbReference type="OrthoDB" id="623670at2759"/>
<evidence type="ECO:0000256" key="2">
    <source>
        <dbReference type="SAM" id="MobiDB-lite"/>
    </source>
</evidence>
<dbReference type="STRING" id="2282107.A0A286UP78"/>
<dbReference type="EMBL" id="NBII01000003">
    <property type="protein sequence ID" value="PAV21393.1"/>
    <property type="molecule type" value="Genomic_DNA"/>
</dbReference>
<keyword evidence="1 3" id="KW-0732">Signal</keyword>
<organism evidence="4 5">
    <name type="scientific">Pyrrhoderma noxium</name>
    <dbReference type="NCBI Taxonomy" id="2282107"/>
    <lineage>
        <taxon>Eukaryota</taxon>
        <taxon>Fungi</taxon>
        <taxon>Dikarya</taxon>
        <taxon>Basidiomycota</taxon>
        <taxon>Agaricomycotina</taxon>
        <taxon>Agaricomycetes</taxon>
        <taxon>Hymenochaetales</taxon>
        <taxon>Hymenochaetaceae</taxon>
        <taxon>Pyrrhoderma</taxon>
    </lineage>
</organism>
<name>A0A286UP78_9AGAM</name>
<protein>
    <submittedName>
        <fullName evidence="4">Plant expansin</fullName>
    </submittedName>
</protein>
<feature type="region of interest" description="Disordered" evidence="2">
    <location>
        <begin position="41"/>
        <end position="60"/>
    </location>
</feature>
<dbReference type="InterPro" id="IPR036908">
    <property type="entry name" value="RlpA-like_sf"/>
</dbReference>
<dbReference type="AlphaFoldDB" id="A0A286UP78"/>
<gene>
    <name evidence="4" type="ORF">PNOK_0402000</name>
</gene>
<feature type="signal peptide" evidence="3">
    <location>
        <begin position="1"/>
        <end position="17"/>
    </location>
</feature>
<dbReference type="Proteomes" id="UP000217199">
    <property type="component" value="Unassembled WGS sequence"/>
</dbReference>
<comment type="caution">
    <text evidence="4">The sequence shown here is derived from an EMBL/GenBank/DDBJ whole genome shotgun (WGS) entry which is preliminary data.</text>
</comment>
<reference evidence="4 5" key="1">
    <citation type="journal article" date="2017" name="Mol. Ecol.">
        <title>Comparative and population genomic landscape of Phellinus noxius: A hypervariable fungus causing root rot in trees.</title>
        <authorList>
            <person name="Chung C.L."/>
            <person name="Lee T.J."/>
            <person name="Akiba M."/>
            <person name="Lee H.H."/>
            <person name="Kuo T.H."/>
            <person name="Liu D."/>
            <person name="Ke H.M."/>
            <person name="Yokoi T."/>
            <person name="Roa M.B."/>
            <person name="Lu M.J."/>
            <person name="Chang Y.Y."/>
            <person name="Ann P.J."/>
            <person name="Tsai J.N."/>
            <person name="Chen C.Y."/>
            <person name="Tzean S.S."/>
            <person name="Ota Y."/>
            <person name="Hattori T."/>
            <person name="Sahashi N."/>
            <person name="Liou R.F."/>
            <person name="Kikuchi T."/>
            <person name="Tsai I.J."/>
        </authorList>
    </citation>
    <scope>NUCLEOTIDE SEQUENCE [LARGE SCALE GENOMIC DNA]</scope>
    <source>
        <strain evidence="4 5">FFPRI411160</strain>
    </source>
</reference>
<feature type="chain" id="PRO_5013910952" evidence="3">
    <location>
        <begin position="18"/>
        <end position="173"/>
    </location>
</feature>
<evidence type="ECO:0000256" key="1">
    <source>
        <dbReference type="ARBA" id="ARBA00022729"/>
    </source>
</evidence>
<keyword evidence="5" id="KW-1185">Reference proteome</keyword>
<accession>A0A286UP78</accession>
<evidence type="ECO:0000313" key="5">
    <source>
        <dbReference type="Proteomes" id="UP000217199"/>
    </source>
</evidence>
<dbReference type="InParanoid" id="A0A286UP78"/>
<dbReference type="CDD" id="cd22191">
    <property type="entry name" value="DPBB_RlpA_EXP_N-like"/>
    <property type="match status" value="1"/>
</dbReference>
<dbReference type="Gene3D" id="2.40.40.10">
    <property type="entry name" value="RlpA-like domain"/>
    <property type="match status" value="1"/>
</dbReference>
<dbReference type="InterPro" id="IPR051477">
    <property type="entry name" value="Expansin_CellWall"/>
</dbReference>
<dbReference type="SUPFAM" id="SSF50685">
    <property type="entry name" value="Barwin-like endoglucanases"/>
    <property type="match status" value="1"/>
</dbReference>
<dbReference type="PANTHER" id="PTHR31836:SF28">
    <property type="entry name" value="SRCR DOMAIN-CONTAINING PROTEIN-RELATED"/>
    <property type="match status" value="1"/>
</dbReference>
<evidence type="ECO:0000313" key="4">
    <source>
        <dbReference type="EMBL" id="PAV21393.1"/>
    </source>
</evidence>
<proteinExistence type="predicted"/>
<sequence>MARFSLVLFALLASAAASVTDPAHSHNGRRAHNKMIRVRSTDDPNVSQAPPPSVIDPTEPAPVATPAIVGEPTEVEKRDASLRFTYYETGQGACGGWNQDTDYIVALNSQDFGNGEQCWKKIGIWINGKQTEAQIVDECPGCPKGGLDFSPGLFQFFSDLGAGVLYGTWWYTS</sequence>
<evidence type="ECO:0000256" key="3">
    <source>
        <dbReference type="SAM" id="SignalP"/>
    </source>
</evidence>